<evidence type="ECO:0000313" key="2">
    <source>
        <dbReference type="Proteomes" id="UP000552709"/>
    </source>
</evidence>
<accession>A0A7W8NHA1</accession>
<comment type="caution">
    <text evidence="1">The sequence shown here is derived from an EMBL/GenBank/DDBJ whole genome shotgun (WGS) entry which is preliminary data.</text>
</comment>
<gene>
    <name evidence="1" type="ORF">HNQ08_002889</name>
</gene>
<dbReference type="AlphaFoldDB" id="A0A7W8NHA1"/>
<proteinExistence type="predicted"/>
<dbReference type="Proteomes" id="UP000552709">
    <property type="component" value="Unassembled WGS sequence"/>
</dbReference>
<protein>
    <submittedName>
        <fullName evidence="1">Uncharacterized protein</fullName>
    </submittedName>
</protein>
<evidence type="ECO:0000313" key="1">
    <source>
        <dbReference type="EMBL" id="MBB5363782.1"/>
    </source>
</evidence>
<dbReference type="EMBL" id="JACHFL010000007">
    <property type="protein sequence ID" value="MBB5363782.1"/>
    <property type="molecule type" value="Genomic_DNA"/>
</dbReference>
<organism evidence="1 2">
    <name type="scientific">Deinococcus humi</name>
    <dbReference type="NCBI Taxonomy" id="662880"/>
    <lineage>
        <taxon>Bacteria</taxon>
        <taxon>Thermotogati</taxon>
        <taxon>Deinococcota</taxon>
        <taxon>Deinococci</taxon>
        <taxon>Deinococcales</taxon>
        <taxon>Deinococcaceae</taxon>
        <taxon>Deinococcus</taxon>
    </lineage>
</organism>
<reference evidence="1 2" key="1">
    <citation type="submission" date="2020-08" db="EMBL/GenBank/DDBJ databases">
        <title>Genomic Encyclopedia of Type Strains, Phase IV (KMG-IV): sequencing the most valuable type-strain genomes for metagenomic binning, comparative biology and taxonomic classification.</title>
        <authorList>
            <person name="Goeker M."/>
        </authorList>
    </citation>
    <scope>NUCLEOTIDE SEQUENCE [LARGE SCALE GENOMIC DNA]</scope>
    <source>
        <strain evidence="1 2">DSM 27939</strain>
    </source>
</reference>
<keyword evidence="2" id="KW-1185">Reference proteome</keyword>
<name>A0A7W8NHA1_9DEIO</name>
<sequence>MGEAVNGGIGPIYSQATRNHLKREVNDEMW</sequence>